<reference evidence="1" key="2">
    <citation type="submission" date="2019-07" db="EMBL/GenBank/DDBJ databases">
        <authorList>
            <person name="Seetharam A."/>
            <person name="Woodhouse M."/>
            <person name="Cannon E."/>
        </authorList>
    </citation>
    <scope>NUCLEOTIDE SEQUENCE [LARGE SCALE GENOMIC DNA]</scope>
    <source>
        <strain evidence="1">cv. B73</strain>
    </source>
</reference>
<keyword evidence="2" id="KW-1185">Reference proteome</keyword>
<dbReference type="EnsemblPlants" id="Zm00001eb275890_T001">
    <property type="protein sequence ID" value="Zm00001eb275890_P001"/>
    <property type="gene ID" value="Zm00001eb275890"/>
</dbReference>
<evidence type="ECO:0000313" key="2">
    <source>
        <dbReference type="Proteomes" id="UP000007305"/>
    </source>
</evidence>
<reference evidence="2" key="1">
    <citation type="journal article" date="2009" name="Science">
        <title>The B73 maize genome: complexity, diversity, and dynamics.</title>
        <authorList>
            <person name="Schnable P.S."/>
            <person name="Ware D."/>
            <person name="Fulton R.S."/>
            <person name="Stein J.C."/>
            <person name="Wei F."/>
            <person name="Pasternak S."/>
            <person name="Liang C."/>
            <person name="Zhang J."/>
            <person name="Fulton L."/>
            <person name="Graves T.A."/>
            <person name="Minx P."/>
            <person name="Reily A.D."/>
            <person name="Courtney L."/>
            <person name="Kruchowski S.S."/>
            <person name="Tomlinson C."/>
            <person name="Strong C."/>
            <person name="Delehaunty K."/>
            <person name="Fronick C."/>
            <person name="Courtney B."/>
            <person name="Rock S.M."/>
            <person name="Belter E."/>
            <person name="Du F."/>
            <person name="Kim K."/>
            <person name="Abbott R.M."/>
            <person name="Cotton M."/>
            <person name="Levy A."/>
            <person name="Marchetto P."/>
            <person name="Ochoa K."/>
            <person name="Jackson S.M."/>
            <person name="Gillam B."/>
            <person name="Chen W."/>
            <person name="Yan L."/>
            <person name="Higginbotham J."/>
            <person name="Cardenas M."/>
            <person name="Waligorski J."/>
            <person name="Applebaum E."/>
            <person name="Phelps L."/>
            <person name="Falcone J."/>
            <person name="Kanchi K."/>
            <person name="Thane T."/>
            <person name="Scimone A."/>
            <person name="Thane N."/>
            <person name="Henke J."/>
            <person name="Wang T."/>
            <person name="Ruppert J."/>
            <person name="Shah N."/>
            <person name="Rotter K."/>
            <person name="Hodges J."/>
            <person name="Ingenthron E."/>
            <person name="Cordes M."/>
            <person name="Kohlberg S."/>
            <person name="Sgro J."/>
            <person name="Delgado B."/>
            <person name="Mead K."/>
            <person name="Chinwalla A."/>
            <person name="Leonard S."/>
            <person name="Crouse K."/>
            <person name="Collura K."/>
            <person name="Kudrna D."/>
            <person name="Currie J."/>
            <person name="He R."/>
            <person name="Angelova A."/>
            <person name="Rajasekar S."/>
            <person name="Mueller T."/>
            <person name="Lomeli R."/>
            <person name="Scara G."/>
            <person name="Ko A."/>
            <person name="Delaney K."/>
            <person name="Wissotski M."/>
            <person name="Lopez G."/>
            <person name="Campos D."/>
            <person name="Braidotti M."/>
            <person name="Ashley E."/>
            <person name="Golser W."/>
            <person name="Kim H."/>
            <person name="Lee S."/>
            <person name="Lin J."/>
            <person name="Dujmic Z."/>
            <person name="Kim W."/>
            <person name="Talag J."/>
            <person name="Zuccolo A."/>
            <person name="Fan C."/>
            <person name="Sebastian A."/>
            <person name="Kramer M."/>
            <person name="Spiegel L."/>
            <person name="Nascimento L."/>
            <person name="Zutavern T."/>
            <person name="Miller B."/>
            <person name="Ambroise C."/>
            <person name="Muller S."/>
            <person name="Spooner W."/>
            <person name="Narechania A."/>
            <person name="Ren L."/>
            <person name="Wei S."/>
            <person name="Kumari S."/>
            <person name="Faga B."/>
            <person name="Levy M.J."/>
            <person name="McMahan L."/>
            <person name="Van Buren P."/>
            <person name="Vaughn M.W."/>
            <person name="Ying K."/>
            <person name="Yeh C.-T."/>
            <person name="Emrich S.J."/>
            <person name="Jia Y."/>
            <person name="Kalyanaraman A."/>
            <person name="Hsia A.-P."/>
            <person name="Barbazuk W.B."/>
            <person name="Baucom R.S."/>
            <person name="Brutnell T.P."/>
            <person name="Carpita N.C."/>
            <person name="Chaparro C."/>
            <person name="Chia J.-M."/>
            <person name="Deragon J.-M."/>
            <person name="Estill J.C."/>
            <person name="Fu Y."/>
            <person name="Jeddeloh J.A."/>
            <person name="Han Y."/>
            <person name="Lee H."/>
            <person name="Li P."/>
            <person name="Lisch D.R."/>
            <person name="Liu S."/>
            <person name="Liu Z."/>
            <person name="Nagel D.H."/>
            <person name="McCann M.C."/>
            <person name="SanMiguel P."/>
            <person name="Myers A.M."/>
            <person name="Nettleton D."/>
            <person name="Nguyen J."/>
            <person name="Penning B.W."/>
            <person name="Ponnala L."/>
            <person name="Schneider K.L."/>
            <person name="Schwartz D.C."/>
            <person name="Sharma A."/>
            <person name="Soderlund C."/>
            <person name="Springer N.M."/>
            <person name="Sun Q."/>
            <person name="Wang H."/>
            <person name="Waterman M."/>
            <person name="Westerman R."/>
            <person name="Wolfgruber T.K."/>
            <person name="Yang L."/>
            <person name="Yu Y."/>
            <person name="Zhang L."/>
            <person name="Zhou S."/>
            <person name="Zhu Q."/>
            <person name="Bennetzen J.L."/>
            <person name="Dawe R.K."/>
            <person name="Jiang J."/>
            <person name="Jiang N."/>
            <person name="Presting G.G."/>
            <person name="Wessler S.R."/>
            <person name="Aluru S."/>
            <person name="Martienssen R.A."/>
            <person name="Clifton S.W."/>
            <person name="McCombie W.R."/>
            <person name="Wing R.A."/>
            <person name="Wilson R.K."/>
        </authorList>
    </citation>
    <scope>NUCLEOTIDE SEQUENCE [LARGE SCALE GENOMIC DNA]</scope>
    <source>
        <strain evidence="2">cv. B73</strain>
    </source>
</reference>
<name>A0A804PVE7_MAIZE</name>
<organism evidence="1 2">
    <name type="scientific">Zea mays</name>
    <name type="common">Maize</name>
    <dbReference type="NCBI Taxonomy" id="4577"/>
    <lineage>
        <taxon>Eukaryota</taxon>
        <taxon>Viridiplantae</taxon>
        <taxon>Streptophyta</taxon>
        <taxon>Embryophyta</taxon>
        <taxon>Tracheophyta</taxon>
        <taxon>Spermatophyta</taxon>
        <taxon>Magnoliopsida</taxon>
        <taxon>Liliopsida</taxon>
        <taxon>Poales</taxon>
        <taxon>Poaceae</taxon>
        <taxon>PACMAD clade</taxon>
        <taxon>Panicoideae</taxon>
        <taxon>Andropogonodae</taxon>
        <taxon>Andropogoneae</taxon>
        <taxon>Tripsacinae</taxon>
        <taxon>Zea</taxon>
    </lineage>
</organism>
<reference evidence="1" key="3">
    <citation type="submission" date="2021-05" db="UniProtKB">
        <authorList>
            <consortium name="EnsemblPlants"/>
        </authorList>
    </citation>
    <scope>IDENTIFICATION</scope>
    <source>
        <strain evidence="1">cv. B73</strain>
    </source>
</reference>
<dbReference type="Gramene" id="Zm00001eb275890_T001">
    <property type="protein sequence ID" value="Zm00001eb275890_P001"/>
    <property type="gene ID" value="Zm00001eb275890"/>
</dbReference>
<dbReference type="Proteomes" id="UP000007305">
    <property type="component" value="Chromosome 6"/>
</dbReference>
<sequence length="172" mass="17719">MVGLEACERLQATLGAALSVLAYSHGLVVGATVVDVDVVHGDTGAWDLGGAEQVDGLRGGGDAVVADADDGVGDGDPGRVAHVDAVRVGAVPGRRHIDVLDQHVLALVHVHVEELGVEQRDPGHLPVVHEVHHQRVGKDLAVVLLDAGVLAPHGWPLPVELSLAGDDKVVHA</sequence>
<dbReference type="InParanoid" id="A0A804PVE7"/>
<dbReference type="AlphaFoldDB" id="A0A804PVE7"/>
<protein>
    <submittedName>
        <fullName evidence="1">Uncharacterized protein</fullName>
    </submittedName>
</protein>
<accession>A0A804PVE7</accession>
<proteinExistence type="predicted"/>
<evidence type="ECO:0000313" key="1">
    <source>
        <dbReference type="EnsemblPlants" id="Zm00001eb275890_P001"/>
    </source>
</evidence>